<evidence type="ECO:0000256" key="1">
    <source>
        <dbReference type="ARBA" id="ARBA00009437"/>
    </source>
</evidence>
<dbReference type="EMBL" id="BLWD01000001">
    <property type="protein sequence ID" value="GFN02409.1"/>
    <property type="molecule type" value="Genomic_DNA"/>
</dbReference>
<evidence type="ECO:0000259" key="5">
    <source>
        <dbReference type="Pfam" id="PF03466"/>
    </source>
</evidence>
<feature type="domain" description="LysR substrate-binding" evidence="5">
    <location>
        <begin position="10"/>
        <end position="87"/>
    </location>
</feature>
<dbReference type="PANTHER" id="PTHR30346">
    <property type="entry name" value="TRANSCRIPTIONAL DUAL REGULATOR HCAR-RELATED"/>
    <property type="match status" value="1"/>
</dbReference>
<name>A0A7J0CJ11_STRMI</name>
<protein>
    <recommendedName>
        <fullName evidence="5">LysR substrate-binding domain-containing protein</fullName>
    </recommendedName>
</protein>
<evidence type="ECO:0000313" key="7">
    <source>
        <dbReference type="Proteomes" id="UP000498740"/>
    </source>
</evidence>
<keyword evidence="3" id="KW-0238">DNA-binding</keyword>
<comment type="caution">
    <text evidence="6">The sequence shown here is derived from an EMBL/GenBank/DDBJ whole genome shotgun (WGS) entry which is preliminary data.</text>
</comment>
<comment type="similarity">
    <text evidence="1">Belongs to the LysR transcriptional regulatory family.</text>
</comment>
<dbReference type="SUPFAM" id="SSF53850">
    <property type="entry name" value="Periplasmic binding protein-like II"/>
    <property type="match status" value="1"/>
</dbReference>
<dbReference type="InterPro" id="IPR005119">
    <property type="entry name" value="LysR_subst-bd"/>
</dbReference>
<keyword evidence="2" id="KW-0805">Transcription regulation</keyword>
<dbReference type="Proteomes" id="UP000498740">
    <property type="component" value="Unassembled WGS sequence"/>
</dbReference>
<dbReference type="GO" id="GO:0032993">
    <property type="term" value="C:protein-DNA complex"/>
    <property type="evidence" value="ECO:0007669"/>
    <property type="project" value="TreeGrafter"/>
</dbReference>
<reference evidence="6 7" key="1">
    <citation type="submission" date="2020-05" db="EMBL/GenBank/DDBJ databases">
        <title>Whole genome shotgun sequence of Streptomyces microflavus NBRC 13062.</title>
        <authorList>
            <person name="Komaki H."/>
            <person name="Tamura T."/>
        </authorList>
    </citation>
    <scope>NUCLEOTIDE SEQUENCE [LARGE SCALE GENOMIC DNA]</scope>
    <source>
        <strain evidence="6 7">NBRC 13062</strain>
    </source>
</reference>
<evidence type="ECO:0000313" key="6">
    <source>
        <dbReference type="EMBL" id="GFN02409.1"/>
    </source>
</evidence>
<keyword evidence="4" id="KW-0804">Transcription</keyword>
<dbReference type="Gene3D" id="3.40.190.10">
    <property type="entry name" value="Periplasmic binding protein-like II"/>
    <property type="match status" value="2"/>
</dbReference>
<dbReference type="GO" id="GO:0003700">
    <property type="term" value="F:DNA-binding transcription factor activity"/>
    <property type="evidence" value="ECO:0007669"/>
    <property type="project" value="TreeGrafter"/>
</dbReference>
<gene>
    <name evidence="6" type="ORF">Smic_09650</name>
</gene>
<sequence length="99" mass="10427">MADVHPALPGIEPRISHLAGEHHTQLALIAAGFGVCVAPRLGRGPVPEGVSLVPVRQTMRRHIHAVWRTDADRRPSVRAAVESLRAAGRRVAAGAPAVG</sequence>
<dbReference type="PANTHER" id="PTHR30346:SF29">
    <property type="entry name" value="LYSR SUBSTRATE-BINDING"/>
    <property type="match status" value="1"/>
</dbReference>
<accession>A0A7J0CJ11</accession>
<evidence type="ECO:0000256" key="4">
    <source>
        <dbReference type="ARBA" id="ARBA00023163"/>
    </source>
</evidence>
<dbReference type="AlphaFoldDB" id="A0A7J0CJ11"/>
<proteinExistence type="inferred from homology"/>
<dbReference type="Pfam" id="PF03466">
    <property type="entry name" value="LysR_substrate"/>
    <property type="match status" value="1"/>
</dbReference>
<dbReference type="GO" id="GO:0003677">
    <property type="term" value="F:DNA binding"/>
    <property type="evidence" value="ECO:0007669"/>
    <property type="project" value="UniProtKB-KW"/>
</dbReference>
<evidence type="ECO:0000256" key="2">
    <source>
        <dbReference type="ARBA" id="ARBA00023015"/>
    </source>
</evidence>
<organism evidence="6 7">
    <name type="scientific">Streptomyces microflavus</name>
    <name type="common">Streptomyces lipmanii</name>
    <dbReference type="NCBI Taxonomy" id="1919"/>
    <lineage>
        <taxon>Bacteria</taxon>
        <taxon>Bacillati</taxon>
        <taxon>Actinomycetota</taxon>
        <taxon>Actinomycetes</taxon>
        <taxon>Kitasatosporales</taxon>
        <taxon>Streptomycetaceae</taxon>
        <taxon>Streptomyces</taxon>
    </lineage>
</organism>
<evidence type="ECO:0000256" key="3">
    <source>
        <dbReference type="ARBA" id="ARBA00023125"/>
    </source>
</evidence>